<reference evidence="3" key="1">
    <citation type="journal article" date="2019" name="Int. J. Syst. Evol. Microbiol.">
        <title>The Global Catalogue of Microorganisms (GCM) 10K type strain sequencing project: providing services to taxonomists for standard genome sequencing and annotation.</title>
        <authorList>
            <consortium name="The Broad Institute Genomics Platform"/>
            <consortium name="The Broad Institute Genome Sequencing Center for Infectious Disease"/>
            <person name="Wu L."/>
            <person name="Ma J."/>
        </authorList>
    </citation>
    <scope>NUCLEOTIDE SEQUENCE [LARGE SCALE GENOMIC DNA]</scope>
    <source>
        <strain evidence="3">JCM 4855</strain>
    </source>
</reference>
<sequence>MTTSTTCPPSAVPPPARWASWAAWAAPLGVLPSAVWRTAVAFTDGHRPVETAYMTVLSVLTVGLAFLTVGLVRSWGEVFPRWVAGLAGRPVPARTVIRVARTGGAVLVLITLYGVLNSLFGFVDEAPRLIGQEKEYDEPDAWVGYLYLPAAAWGFLVLAVARDYARRTTGRPAGGAAASQPA</sequence>
<feature type="transmembrane region" description="Helical" evidence="1">
    <location>
        <begin position="142"/>
        <end position="161"/>
    </location>
</feature>
<evidence type="ECO:0000313" key="3">
    <source>
        <dbReference type="Proteomes" id="UP001596409"/>
    </source>
</evidence>
<evidence type="ECO:0008006" key="4">
    <source>
        <dbReference type="Google" id="ProtNLM"/>
    </source>
</evidence>
<feature type="transmembrane region" description="Helical" evidence="1">
    <location>
        <begin position="52"/>
        <end position="72"/>
    </location>
</feature>
<comment type="caution">
    <text evidence="2">The sequence shown here is derived from an EMBL/GenBank/DDBJ whole genome shotgun (WGS) entry which is preliminary data.</text>
</comment>
<proteinExistence type="predicted"/>
<dbReference type="Proteomes" id="UP001596409">
    <property type="component" value="Unassembled WGS sequence"/>
</dbReference>
<gene>
    <name evidence="2" type="ORF">ACFQMH_08025</name>
</gene>
<keyword evidence="1" id="KW-0812">Transmembrane</keyword>
<organism evidence="2 3">
    <name type="scientific">Streptomyces viridiviolaceus</name>
    <dbReference type="NCBI Taxonomy" id="68282"/>
    <lineage>
        <taxon>Bacteria</taxon>
        <taxon>Bacillati</taxon>
        <taxon>Actinomycetota</taxon>
        <taxon>Actinomycetes</taxon>
        <taxon>Kitasatosporales</taxon>
        <taxon>Streptomycetaceae</taxon>
        <taxon>Streptomyces</taxon>
    </lineage>
</organism>
<feature type="transmembrane region" description="Helical" evidence="1">
    <location>
        <begin position="104"/>
        <end position="122"/>
    </location>
</feature>
<protein>
    <recommendedName>
        <fullName evidence="4">Integral membrane protein</fullName>
    </recommendedName>
</protein>
<dbReference type="EMBL" id="JBHSYM010000016">
    <property type="protein sequence ID" value="MFC7011650.1"/>
    <property type="molecule type" value="Genomic_DNA"/>
</dbReference>
<evidence type="ECO:0000256" key="1">
    <source>
        <dbReference type="SAM" id="Phobius"/>
    </source>
</evidence>
<name>A0ABW2DV13_9ACTN</name>
<keyword evidence="1" id="KW-0472">Membrane</keyword>
<accession>A0ABW2DV13</accession>
<keyword evidence="3" id="KW-1185">Reference proteome</keyword>
<keyword evidence="1" id="KW-1133">Transmembrane helix</keyword>
<dbReference type="RefSeq" id="WP_189879861.1">
    <property type="nucleotide sequence ID" value="NZ_BMWA01000036.1"/>
</dbReference>
<evidence type="ECO:0000313" key="2">
    <source>
        <dbReference type="EMBL" id="MFC7011650.1"/>
    </source>
</evidence>